<feature type="transmembrane region" description="Helical" evidence="2">
    <location>
        <begin position="537"/>
        <end position="557"/>
    </location>
</feature>
<feature type="transmembrane region" description="Helical" evidence="2">
    <location>
        <begin position="719"/>
        <end position="738"/>
    </location>
</feature>
<evidence type="ECO:0000256" key="1">
    <source>
        <dbReference type="SAM" id="Coils"/>
    </source>
</evidence>
<keyword evidence="2" id="KW-1133">Transmembrane helix</keyword>
<dbReference type="PANTHER" id="PTHR13018">
    <property type="entry name" value="PROBABLE MEMBRANE PROTEIN DUF221-RELATED"/>
    <property type="match status" value="1"/>
</dbReference>
<dbReference type="InterPro" id="IPR045122">
    <property type="entry name" value="Csc1-like"/>
</dbReference>
<dbReference type="EMBL" id="JBGBPQ010000004">
    <property type="protein sequence ID" value="KAL1525526.1"/>
    <property type="molecule type" value="Genomic_DNA"/>
</dbReference>
<dbReference type="AlphaFoldDB" id="A0AB34JXU6"/>
<dbReference type="PANTHER" id="PTHR13018:SF135">
    <property type="entry name" value="CSC1_OSCA1-LIKE 7TM REGION DOMAIN-CONTAINING PROTEIN"/>
    <property type="match status" value="1"/>
</dbReference>
<keyword evidence="1" id="KW-0175">Coiled coil</keyword>
<proteinExistence type="predicted"/>
<keyword evidence="2" id="KW-0472">Membrane</keyword>
<feature type="transmembrane region" description="Helical" evidence="2">
    <location>
        <begin position="268"/>
        <end position="287"/>
    </location>
</feature>
<organism evidence="4 5">
    <name type="scientific">Prymnesium parvum</name>
    <name type="common">Toxic golden alga</name>
    <dbReference type="NCBI Taxonomy" id="97485"/>
    <lineage>
        <taxon>Eukaryota</taxon>
        <taxon>Haptista</taxon>
        <taxon>Haptophyta</taxon>
        <taxon>Prymnesiophyceae</taxon>
        <taxon>Prymnesiales</taxon>
        <taxon>Prymnesiaceae</taxon>
        <taxon>Prymnesium</taxon>
    </lineage>
</organism>
<gene>
    <name evidence="4" type="ORF">AB1Y20_020382</name>
</gene>
<comment type="caution">
    <text evidence="4">The sequence shown here is derived from an EMBL/GenBank/DDBJ whole genome shotgun (WGS) entry which is preliminary data.</text>
</comment>
<feature type="transmembrane region" description="Helical" evidence="2">
    <location>
        <begin position="665"/>
        <end position="683"/>
    </location>
</feature>
<dbReference type="GO" id="GO:0005886">
    <property type="term" value="C:plasma membrane"/>
    <property type="evidence" value="ECO:0007669"/>
    <property type="project" value="TreeGrafter"/>
</dbReference>
<feature type="coiled-coil region" evidence="1">
    <location>
        <begin position="370"/>
        <end position="440"/>
    </location>
</feature>
<evidence type="ECO:0000256" key="2">
    <source>
        <dbReference type="SAM" id="Phobius"/>
    </source>
</evidence>
<reference evidence="4 5" key="1">
    <citation type="journal article" date="2024" name="Science">
        <title>Giant polyketide synthase enzymes in the biosynthesis of giant marine polyether toxins.</title>
        <authorList>
            <person name="Fallon T.R."/>
            <person name="Shende V.V."/>
            <person name="Wierzbicki I.H."/>
            <person name="Pendleton A.L."/>
            <person name="Watervoot N.F."/>
            <person name="Auber R.P."/>
            <person name="Gonzalez D.J."/>
            <person name="Wisecaver J.H."/>
            <person name="Moore B.S."/>
        </authorList>
    </citation>
    <scope>NUCLEOTIDE SEQUENCE [LARGE SCALE GENOMIC DNA]</scope>
    <source>
        <strain evidence="4 5">12B1</strain>
    </source>
</reference>
<sequence length="815" mass="91383">MEEIHVQVAETVETSAVSVQQAATSSHARANRLEGVKDAEELRKQKQKFLNLAKGHAHLQKCVKKTVLDRSRRPDDRFFTASGKPMQVEALPVMPQRDEDLRAYGCSVAVKMYLRIQERCLEGCLVFLVMFLLSIGHLINNVERNDMRNACRSLLSSNYAALQSNATNLSAVPWPTADYKFDGSSFSFTADTFTVDGKGPYTREDCGYTGIQVRVTQIRQISTSLLPGLGACQEYSNRNNETLPVTGDSPFVDLDPASRLCAQDSDASYFWTDFVVNILFICFLIRLKAEARSAAVAEDVAAWTTADYAVQLLGLDDDPSTYADDFKGKPGLKSRLMADLTTKLGFEAKDIVQIELGRFCKNEMDLLAQLLRAQESKEEMQGRLKKLELLPKASFIDKVFITTTLRDSKAELMNKLRNKLQEVQVKIDSLVSELSVLADEPDRVTGHAFVVFQTEALRDKCVNALDRHVKHAGPAEWLLRKWKKQSSSEVILTPIFESAKKGQEVLVRAAPEPDEILWENLQLDDQHQRRAEHIHSGAITVLCLFGAGLILSLKYVMVSYKQEQNYGIGLSGSEFTNYSLNSNLISIGISLVSLVVNGLIKAVTINLTRYEGQDTETDYQRSLFTKLTVAYVVNMVIVPLAIGFLQSGSTSGQPVDQAWYEDSGVVFQIVIATLVNMVAFDFMKVTQPIYILKHRVIAPIFMSEGKINKMFRPPRMHIGELYAATVKTMAMGLMYSVLYPPAYLITAGALLISYLGTRVGLAYWFRRPPTVDTDMLDRFIEELAILQERCSHTFIQSHSFSDARRLQRIVILVFN</sequence>
<keyword evidence="2" id="KW-0812">Transmembrane</keyword>
<accession>A0AB34JXU6</accession>
<feature type="domain" description="Anoctamin transmembrane" evidence="3">
    <location>
        <begin position="527"/>
        <end position="701"/>
    </location>
</feature>
<feature type="transmembrane region" description="Helical" evidence="2">
    <location>
        <begin position="623"/>
        <end position="645"/>
    </location>
</feature>
<keyword evidence="5" id="KW-1185">Reference proteome</keyword>
<feature type="transmembrane region" description="Helical" evidence="2">
    <location>
        <begin position="120"/>
        <end position="139"/>
    </location>
</feature>
<dbReference type="GO" id="GO:0005227">
    <property type="term" value="F:calcium-activated cation channel activity"/>
    <property type="evidence" value="ECO:0007669"/>
    <property type="project" value="InterPro"/>
</dbReference>
<protein>
    <recommendedName>
        <fullName evidence="3">Anoctamin transmembrane domain-containing protein</fullName>
    </recommendedName>
</protein>
<evidence type="ECO:0000313" key="5">
    <source>
        <dbReference type="Proteomes" id="UP001515480"/>
    </source>
</evidence>
<dbReference type="Pfam" id="PF04547">
    <property type="entry name" value="Anoctamin"/>
    <property type="match status" value="1"/>
</dbReference>
<evidence type="ECO:0000313" key="4">
    <source>
        <dbReference type="EMBL" id="KAL1525526.1"/>
    </source>
</evidence>
<feature type="transmembrane region" description="Helical" evidence="2">
    <location>
        <begin position="584"/>
        <end position="603"/>
    </location>
</feature>
<evidence type="ECO:0000259" key="3">
    <source>
        <dbReference type="Pfam" id="PF04547"/>
    </source>
</evidence>
<dbReference type="InterPro" id="IPR049452">
    <property type="entry name" value="Anoctamin_TM"/>
</dbReference>
<dbReference type="Proteomes" id="UP001515480">
    <property type="component" value="Unassembled WGS sequence"/>
</dbReference>
<feature type="transmembrane region" description="Helical" evidence="2">
    <location>
        <begin position="744"/>
        <end position="765"/>
    </location>
</feature>
<name>A0AB34JXU6_PRYPA</name>